<organism evidence="1 2">
    <name type="scientific">Algoriphagus taiwanensis</name>
    <dbReference type="NCBI Taxonomy" id="1445656"/>
    <lineage>
        <taxon>Bacteria</taxon>
        <taxon>Pseudomonadati</taxon>
        <taxon>Bacteroidota</taxon>
        <taxon>Cytophagia</taxon>
        <taxon>Cytophagales</taxon>
        <taxon>Cyclobacteriaceae</taxon>
        <taxon>Algoriphagus</taxon>
    </lineage>
</organism>
<protein>
    <submittedName>
        <fullName evidence="1">Uncharacterized protein</fullName>
    </submittedName>
</protein>
<gene>
    <name evidence="1" type="ORF">Ataiwa_12700</name>
</gene>
<keyword evidence="2" id="KW-1185">Reference proteome</keyword>
<dbReference type="RefSeq" id="WP_338227785.1">
    <property type="nucleotide sequence ID" value="NZ_BTPE01000004.1"/>
</dbReference>
<evidence type="ECO:0000313" key="2">
    <source>
        <dbReference type="Proteomes" id="UP001307705"/>
    </source>
</evidence>
<reference evidence="1 2" key="1">
    <citation type="submission" date="2023-08" db="EMBL/GenBank/DDBJ databases">
        <title>Draft genome sequence of Algoriphagus taiwanensis.</title>
        <authorList>
            <person name="Takatani N."/>
            <person name="Hosokawa M."/>
            <person name="Sawabe T."/>
        </authorList>
    </citation>
    <scope>NUCLEOTIDE SEQUENCE [LARGE SCALE GENOMIC DNA]</scope>
    <source>
        <strain evidence="1 2">JCM 19755</strain>
    </source>
</reference>
<name>A0ABQ6PYJ1_9BACT</name>
<dbReference type="Proteomes" id="UP001307705">
    <property type="component" value="Unassembled WGS sequence"/>
</dbReference>
<sequence length="247" mass="27884">MKPLIFFFGLFFLLIANSFGQGFNGAYQGSLVTDKNLLIIEEQKGNTLIKLFYSEKESIQVIGQISTGKLTFPLPQNEGEDLTVCAELLEDSNHLTISFELDGKSYSTLFERIASPKRNIVQTFFKEANTDSLDPRIIGNWVCYLSKDSTGKAEKDNILTKKAYVTSFMKNGLVVYDLQMIRDVFKENGYTKPLDYTQIPKATWSTLSNSILTITVDGTAIEYQYEVSSDSLKLITDIGSTQYYVRK</sequence>
<comment type="caution">
    <text evidence="1">The sequence shown here is derived from an EMBL/GenBank/DDBJ whole genome shotgun (WGS) entry which is preliminary data.</text>
</comment>
<proteinExistence type="predicted"/>
<evidence type="ECO:0000313" key="1">
    <source>
        <dbReference type="EMBL" id="GMQ32998.1"/>
    </source>
</evidence>
<accession>A0ABQ6PYJ1</accession>
<dbReference type="EMBL" id="BTPE01000004">
    <property type="protein sequence ID" value="GMQ32998.1"/>
    <property type="molecule type" value="Genomic_DNA"/>
</dbReference>